<evidence type="ECO:0000313" key="1">
    <source>
        <dbReference type="EMBL" id="KGY07714.1"/>
    </source>
</evidence>
<dbReference type="AlphaFoldDB" id="A0A0A5HW45"/>
<dbReference type="OrthoDB" id="9780310at2"/>
<dbReference type="Pfam" id="PF01904">
    <property type="entry name" value="DUF72"/>
    <property type="match status" value="1"/>
</dbReference>
<dbReference type="InterPro" id="IPR036520">
    <property type="entry name" value="UPF0759_sf"/>
</dbReference>
<protein>
    <recommendedName>
        <fullName evidence="3">DUF72 domain-containing protein</fullName>
    </recommendedName>
</protein>
<dbReference type="InterPro" id="IPR002763">
    <property type="entry name" value="DUF72"/>
</dbReference>
<sequence>MDSLPLRLGLTMWSHNNWQQIFYGSGTKPAQRLEKYAQVFHTVEGNTTFYATPSSSTVNNWKASTHEDFRFTFKLPQAITHQHMLKGCQAQLKEFMQIMAPLHERIGQWTIQLPAAFGPQNLDTLKRFCTLFPPNFPIGIEVRHPDFFAKGDAEKALNHWLIEQQYDRIIMDSRPVFSEQITPSHPHYESLLDAQKKKPKVPVHAIATSDHPMIRFIGHPVDDVNNAFFQPWLKKLPEWISQGKQPYLFIHTSDNLIAPQLALKLYQQLQKTCSLPDLSRFPADNGNNQIQMF</sequence>
<comment type="caution">
    <text evidence="1">The sequence shown here is derived from an EMBL/GenBank/DDBJ whole genome shotgun (WGS) entry which is preliminary data.</text>
</comment>
<dbReference type="PANTHER" id="PTHR30348:SF9">
    <property type="entry name" value="UPF0759 PROTEIN YECE"/>
    <property type="match status" value="1"/>
</dbReference>
<dbReference type="Proteomes" id="UP000030451">
    <property type="component" value="Unassembled WGS sequence"/>
</dbReference>
<reference evidence="1 2" key="1">
    <citation type="submission" date="2014-10" db="EMBL/GenBank/DDBJ databases">
        <title>Genome sequencing of Vibrio sinaloensis T08.</title>
        <authorList>
            <person name="Chan K.-G."/>
            <person name="Mohamad N.I."/>
        </authorList>
    </citation>
    <scope>NUCLEOTIDE SEQUENCE [LARGE SCALE GENOMIC DNA]</scope>
    <source>
        <strain evidence="1 2">T08</strain>
    </source>
</reference>
<proteinExistence type="predicted"/>
<dbReference type="EMBL" id="JRWP01000039">
    <property type="protein sequence ID" value="KGY07714.1"/>
    <property type="molecule type" value="Genomic_DNA"/>
</dbReference>
<accession>A0A0A5HW45</accession>
<dbReference type="SUPFAM" id="SSF117396">
    <property type="entry name" value="TM1631-like"/>
    <property type="match status" value="1"/>
</dbReference>
<evidence type="ECO:0000313" key="2">
    <source>
        <dbReference type="Proteomes" id="UP000030451"/>
    </source>
</evidence>
<name>A0A0A5HW45_PHOS4</name>
<organism evidence="1 2">
    <name type="scientific">Photobacterium sp. (strain ATCC 43367)</name>
    <dbReference type="NCBI Taxonomy" id="379097"/>
    <lineage>
        <taxon>Bacteria</taxon>
        <taxon>Pseudomonadati</taxon>
        <taxon>Pseudomonadota</taxon>
        <taxon>Gammaproteobacteria</taxon>
        <taxon>Vibrionales</taxon>
        <taxon>Vibrionaceae</taxon>
        <taxon>Vibrio</taxon>
        <taxon>Vibrio oreintalis group</taxon>
    </lineage>
</organism>
<gene>
    <name evidence="1" type="ORF">NM06_15730</name>
</gene>
<dbReference type="PANTHER" id="PTHR30348">
    <property type="entry name" value="UNCHARACTERIZED PROTEIN YECE"/>
    <property type="match status" value="1"/>
</dbReference>
<evidence type="ECO:0008006" key="3">
    <source>
        <dbReference type="Google" id="ProtNLM"/>
    </source>
</evidence>
<dbReference type="Gene3D" id="3.20.20.410">
    <property type="entry name" value="Protein of unknown function UPF0759"/>
    <property type="match status" value="1"/>
</dbReference>
<dbReference type="RefSeq" id="WP_038192009.1">
    <property type="nucleotide sequence ID" value="NZ_JRWP01000039.1"/>
</dbReference>
<dbReference type="STRING" id="379097.SE23_13080"/>